<dbReference type="KEGG" id="eus:EUTSA_v10009287mg"/>
<feature type="compositionally biased region" description="Basic and acidic residues" evidence="1">
    <location>
        <begin position="29"/>
        <end position="46"/>
    </location>
</feature>
<protein>
    <submittedName>
        <fullName evidence="2">Uncharacterized protein</fullName>
    </submittedName>
</protein>
<sequence length="46" mass="4761">MNFAPSDEDAGNVGEDEDIEGENGGSAEGEGRDLDEEGKGTRDEGC</sequence>
<dbReference type="Gramene" id="ESQ33413">
    <property type="protein sequence ID" value="ESQ33413"/>
    <property type="gene ID" value="EUTSA_v10009287mg"/>
</dbReference>
<reference evidence="2 3" key="1">
    <citation type="journal article" date="2013" name="Front. Plant Sci.">
        <title>The Reference Genome of the Halophytic Plant Eutrema salsugineum.</title>
        <authorList>
            <person name="Yang R."/>
            <person name="Jarvis D.E."/>
            <person name="Chen H."/>
            <person name="Beilstein M.A."/>
            <person name="Grimwood J."/>
            <person name="Jenkins J."/>
            <person name="Shu S."/>
            <person name="Prochnik S."/>
            <person name="Xin M."/>
            <person name="Ma C."/>
            <person name="Schmutz J."/>
            <person name="Wing R.A."/>
            <person name="Mitchell-Olds T."/>
            <person name="Schumaker K.S."/>
            <person name="Wang X."/>
        </authorList>
    </citation>
    <scope>NUCLEOTIDE SEQUENCE [LARGE SCALE GENOMIC DNA]</scope>
</reference>
<dbReference type="Proteomes" id="UP000030689">
    <property type="component" value="Unassembled WGS sequence"/>
</dbReference>
<organism evidence="2 3">
    <name type="scientific">Eutrema salsugineum</name>
    <name type="common">Saltwater cress</name>
    <name type="synonym">Sisymbrium salsugineum</name>
    <dbReference type="NCBI Taxonomy" id="72664"/>
    <lineage>
        <taxon>Eukaryota</taxon>
        <taxon>Viridiplantae</taxon>
        <taxon>Streptophyta</taxon>
        <taxon>Embryophyta</taxon>
        <taxon>Tracheophyta</taxon>
        <taxon>Spermatophyta</taxon>
        <taxon>Magnoliopsida</taxon>
        <taxon>eudicotyledons</taxon>
        <taxon>Gunneridae</taxon>
        <taxon>Pentapetalae</taxon>
        <taxon>rosids</taxon>
        <taxon>malvids</taxon>
        <taxon>Brassicales</taxon>
        <taxon>Brassicaceae</taxon>
        <taxon>Eutremeae</taxon>
        <taxon>Eutrema</taxon>
    </lineage>
</organism>
<proteinExistence type="predicted"/>
<evidence type="ECO:0000313" key="2">
    <source>
        <dbReference type="EMBL" id="ESQ33413.1"/>
    </source>
</evidence>
<accession>V4L101</accession>
<feature type="region of interest" description="Disordered" evidence="1">
    <location>
        <begin position="1"/>
        <end position="46"/>
    </location>
</feature>
<evidence type="ECO:0000313" key="3">
    <source>
        <dbReference type="Proteomes" id="UP000030689"/>
    </source>
</evidence>
<keyword evidence="3" id="KW-1185">Reference proteome</keyword>
<feature type="compositionally biased region" description="Acidic residues" evidence="1">
    <location>
        <begin position="1"/>
        <end position="21"/>
    </location>
</feature>
<dbReference type="EMBL" id="KI517683">
    <property type="protein sequence ID" value="ESQ33413.1"/>
    <property type="molecule type" value="Genomic_DNA"/>
</dbReference>
<name>V4L101_EUTSA</name>
<gene>
    <name evidence="2" type="ORF">EUTSA_v10009287mg</name>
</gene>
<evidence type="ECO:0000256" key="1">
    <source>
        <dbReference type="SAM" id="MobiDB-lite"/>
    </source>
</evidence>
<dbReference type="AlphaFoldDB" id="V4L101"/>